<sequence>MKCLQFSFSHPVKGSACLTRISLQGVQDRRRLKFNTGENTELSLPIDDLPEGKWKLLLEWEYEERSFSHSSEFDRVPENTLFPAPLFANASLFHSKGTPFSTRGKYAAADSE</sequence>
<dbReference type="STRING" id="1391627.SAMN05216464_1388"/>
<proteinExistence type="predicted"/>
<reference evidence="1 2" key="1">
    <citation type="submission" date="2016-10" db="EMBL/GenBank/DDBJ databases">
        <authorList>
            <person name="de Groot N.N."/>
        </authorList>
    </citation>
    <scope>NUCLEOTIDE SEQUENCE [LARGE SCALE GENOMIC DNA]</scope>
    <source>
        <strain evidence="1 2">47C3B</strain>
    </source>
</reference>
<gene>
    <name evidence="1" type="ORF">SAMN05216464_1388</name>
</gene>
<dbReference type="Proteomes" id="UP000199072">
    <property type="component" value="Unassembled WGS sequence"/>
</dbReference>
<evidence type="ECO:0000313" key="1">
    <source>
        <dbReference type="EMBL" id="SDF82607.1"/>
    </source>
</evidence>
<keyword evidence="2" id="KW-1185">Reference proteome</keyword>
<accession>A0A1G7P8Y5</accession>
<evidence type="ECO:0000313" key="2">
    <source>
        <dbReference type="Proteomes" id="UP000199072"/>
    </source>
</evidence>
<protein>
    <submittedName>
        <fullName evidence="1">Uncharacterized protein</fullName>
    </submittedName>
</protein>
<name>A0A1G7P8Y5_9SPHI</name>
<organism evidence="1 2">
    <name type="scientific">Mucilaginibacter pineti</name>
    <dbReference type="NCBI Taxonomy" id="1391627"/>
    <lineage>
        <taxon>Bacteria</taxon>
        <taxon>Pseudomonadati</taxon>
        <taxon>Bacteroidota</taxon>
        <taxon>Sphingobacteriia</taxon>
        <taxon>Sphingobacteriales</taxon>
        <taxon>Sphingobacteriaceae</taxon>
        <taxon>Mucilaginibacter</taxon>
    </lineage>
</organism>
<dbReference type="AlphaFoldDB" id="A0A1G7P8Y5"/>
<dbReference type="EMBL" id="FNAI01000038">
    <property type="protein sequence ID" value="SDF82607.1"/>
    <property type="molecule type" value="Genomic_DNA"/>
</dbReference>